<reference evidence="13 14" key="1">
    <citation type="journal article" date="2018" name="Nat. Ecol. Evol.">
        <title>Genomic signatures of mitonuclear coevolution across populations of Tigriopus californicus.</title>
        <authorList>
            <person name="Barreto F.S."/>
            <person name="Watson E.T."/>
            <person name="Lima T.G."/>
            <person name="Willett C.S."/>
            <person name="Edmands S."/>
            <person name="Li W."/>
            <person name="Burton R.S."/>
        </authorList>
    </citation>
    <scope>NUCLEOTIDE SEQUENCE [LARGE SCALE GENOMIC DNA]</scope>
    <source>
        <strain evidence="13 14">San Diego</strain>
    </source>
</reference>
<comment type="similarity">
    <text evidence="4">Belongs to the metallo-dependent hydrolases superfamily. HutI family.</text>
</comment>
<dbReference type="InterPro" id="IPR005920">
    <property type="entry name" value="HutI"/>
</dbReference>
<dbReference type="CDD" id="cd01296">
    <property type="entry name" value="Imidazolone-5PH"/>
    <property type="match status" value="1"/>
</dbReference>
<evidence type="ECO:0000256" key="6">
    <source>
        <dbReference type="ARBA" id="ARBA00013406"/>
    </source>
</evidence>
<evidence type="ECO:0000256" key="1">
    <source>
        <dbReference type="ARBA" id="ARBA00000853"/>
    </source>
</evidence>
<keyword evidence="7" id="KW-0479">Metal-binding</keyword>
<dbReference type="PANTHER" id="PTHR42752:SF1">
    <property type="entry name" value="IMIDAZOLONEPROPIONASE-RELATED"/>
    <property type="match status" value="1"/>
</dbReference>
<evidence type="ECO:0000259" key="12">
    <source>
        <dbReference type="Pfam" id="PF01979"/>
    </source>
</evidence>
<dbReference type="InterPro" id="IPR006680">
    <property type="entry name" value="Amidohydro-rel"/>
</dbReference>
<dbReference type="UniPathway" id="UPA00379">
    <property type="reaction ID" value="UER00551"/>
</dbReference>
<dbReference type="STRING" id="6832.A0A553NWZ9"/>
<dbReference type="SUPFAM" id="SSF51338">
    <property type="entry name" value="Composite domain of metallo-dependent hydrolases"/>
    <property type="match status" value="1"/>
</dbReference>
<sequence length="429" mass="46254">MKLRIHGAEQIVQVVSNGARFLTGTAMREIAVLHAKPLPAELSPMPKDHLATPQKDGLTVIVNDDGLIHDLGYDSDLKIKYRDCQFAQSLDVTGQTILPGLVDGHTHPVWTGDRVHEFALKLAGATYMEVHAAGGGIHFTVNHCRASSHEELLDSLLPRLQEMVQSGTTTVECKSGYGLDVDTEMKLLQVLQSASERVPLEISATFCGAHAVPKGSTATLASQDVIDVQLPRLISLKKQGQLTTCENIDVFCEKGVFDLDQSRAILVAGQKAGLKINFHGDELNCLNSAEMGAELQAEAISHLEEISPQGIKAMALSGSVAVILPTTAYILRLKSPPVRQMIDQGVVVALGSDFNPNAYCLAMPTVMHLACVNQRLSMDEALVAATINAAHSLGRGNTHGWEHLIYRLGAHSSLISMVLKAGNIAYQKR</sequence>
<proteinExistence type="inferred from homology"/>
<keyword evidence="10" id="KW-0862">Zinc</keyword>
<evidence type="ECO:0000313" key="13">
    <source>
        <dbReference type="EMBL" id="TRY69953.1"/>
    </source>
</evidence>
<accession>A0A553NWZ9</accession>
<protein>
    <recommendedName>
        <fullName evidence="6">Probable imidazolonepropionase</fullName>
        <ecNumber evidence="5">3.5.2.7</ecNumber>
    </recommendedName>
</protein>
<dbReference type="InterPro" id="IPR011059">
    <property type="entry name" value="Metal-dep_hydrolase_composite"/>
</dbReference>
<keyword evidence="14" id="KW-1185">Reference proteome</keyword>
<evidence type="ECO:0000256" key="2">
    <source>
        <dbReference type="ARBA" id="ARBA00001965"/>
    </source>
</evidence>
<dbReference type="GO" id="GO:0050480">
    <property type="term" value="F:imidazolonepropionase activity"/>
    <property type="evidence" value="ECO:0007669"/>
    <property type="project" value="UniProtKB-EC"/>
</dbReference>
<evidence type="ECO:0000256" key="9">
    <source>
        <dbReference type="ARBA" id="ARBA00022808"/>
    </source>
</evidence>
<dbReference type="Pfam" id="PF01979">
    <property type="entry name" value="Amidohydro_1"/>
    <property type="match status" value="1"/>
</dbReference>
<evidence type="ECO:0000256" key="8">
    <source>
        <dbReference type="ARBA" id="ARBA00022801"/>
    </source>
</evidence>
<comment type="pathway">
    <text evidence="3">Amino-acid degradation; L-histidine degradation into L-glutamate; N-formimidoyl-L-glutamate from L-histidine: step 3/3.</text>
</comment>
<dbReference type="FunFam" id="3.20.20.140:FF:000007">
    <property type="entry name" value="Imidazolonepropionase"/>
    <property type="match status" value="1"/>
</dbReference>
<feature type="domain" description="Amidohydrolase-related" evidence="12">
    <location>
        <begin position="96"/>
        <end position="397"/>
    </location>
</feature>
<dbReference type="EMBL" id="VCGU01000009">
    <property type="protein sequence ID" value="TRY69953.1"/>
    <property type="molecule type" value="Genomic_DNA"/>
</dbReference>
<evidence type="ECO:0000256" key="5">
    <source>
        <dbReference type="ARBA" id="ARBA00012864"/>
    </source>
</evidence>
<name>A0A553NWZ9_TIGCA</name>
<comment type="caution">
    <text evidence="13">The sequence shown here is derived from an EMBL/GenBank/DDBJ whole genome shotgun (WGS) entry which is preliminary data.</text>
</comment>
<dbReference type="EC" id="3.5.2.7" evidence="5"/>
<dbReference type="GO" id="GO:0019557">
    <property type="term" value="P:L-histidine catabolic process to glutamate and formate"/>
    <property type="evidence" value="ECO:0007669"/>
    <property type="project" value="UniProtKB-UniPathway"/>
</dbReference>
<gene>
    <name evidence="13" type="ORF">TCAL_11550</name>
</gene>
<dbReference type="SUPFAM" id="SSF51556">
    <property type="entry name" value="Metallo-dependent hydrolases"/>
    <property type="match status" value="1"/>
</dbReference>
<keyword evidence="8" id="KW-0378">Hydrolase</keyword>
<keyword evidence="11" id="KW-0408">Iron</keyword>
<dbReference type="PANTHER" id="PTHR42752">
    <property type="entry name" value="IMIDAZOLONEPROPIONASE"/>
    <property type="match status" value="1"/>
</dbReference>
<evidence type="ECO:0000313" key="14">
    <source>
        <dbReference type="Proteomes" id="UP000318571"/>
    </source>
</evidence>
<dbReference type="AlphaFoldDB" id="A0A553NWZ9"/>
<dbReference type="GO" id="GO:0019556">
    <property type="term" value="P:L-histidine catabolic process to glutamate and formamide"/>
    <property type="evidence" value="ECO:0007669"/>
    <property type="project" value="UniProtKB-UniPathway"/>
</dbReference>
<evidence type="ECO:0000256" key="3">
    <source>
        <dbReference type="ARBA" id="ARBA00004758"/>
    </source>
</evidence>
<dbReference type="NCBIfam" id="TIGR01224">
    <property type="entry name" value="hutI"/>
    <property type="match status" value="1"/>
</dbReference>
<evidence type="ECO:0000256" key="10">
    <source>
        <dbReference type="ARBA" id="ARBA00022833"/>
    </source>
</evidence>
<dbReference type="GO" id="GO:0005737">
    <property type="term" value="C:cytoplasm"/>
    <property type="evidence" value="ECO:0007669"/>
    <property type="project" value="InterPro"/>
</dbReference>
<organism evidence="13 14">
    <name type="scientific">Tigriopus californicus</name>
    <name type="common">Marine copepod</name>
    <dbReference type="NCBI Taxonomy" id="6832"/>
    <lineage>
        <taxon>Eukaryota</taxon>
        <taxon>Metazoa</taxon>
        <taxon>Ecdysozoa</taxon>
        <taxon>Arthropoda</taxon>
        <taxon>Crustacea</taxon>
        <taxon>Multicrustacea</taxon>
        <taxon>Hexanauplia</taxon>
        <taxon>Copepoda</taxon>
        <taxon>Harpacticoida</taxon>
        <taxon>Harpacticidae</taxon>
        <taxon>Tigriopus</taxon>
    </lineage>
</organism>
<evidence type="ECO:0000256" key="4">
    <source>
        <dbReference type="ARBA" id="ARBA00008002"/>
    </source>
</evidence>
<evidence type="ECO:0000256" key="7">
    <source>
        <dbReference type="ARBA" id="ARBA00022723"/>
    </source>
</evidence>
<comment type="cofactor">
    <cofactor evidence="2">
        <name>Fe(3+)</name>
        <dbReference type="ChEBI" id="CHEBI:29034"/>
    </cofactor>
</comment>
<keyword evidence="9" id="KW-0369">Histidine metabolism</keyword>
<dbReference type="OMA" id="CAPHARW"/>
<dbReference type="Proteomes" id="UP000318571">
    <property type="component" value="Chromosome 9"/>
</dbReference>
<dbReference type="InterPro" id="IPR032466">
    <property type="entry name" value="Metal_Hydrolase"/>
</dbReference>
<comment type="catalytic activity">
    <reaction evidence="1">
        <text>4-imidazolone-5-propanoate + H2O = N-formimidoyl-L-glutamate</text>
        <dbReference type="Rhea" id="RHEA:23660"/>
        <dbReference type="ChEBI" id="CHEBI:15377"/>
        <dbReference type="ChEBI" id="CHEBI:58928"/>
        <dbReference type="ChEBI" id="CHEBI:77893"/>
        <dbReference type="EC" id="3.5.2.7"/>
    </reaction>
</comment>
<dbReference type="GO" id="GO:0046872">
    <property type="term" value="F:metal ion binding"/>
    <property type="evidence" value="ECO:0007669"/>
    <property type="project" value="UniProtKB-KW"/>
</dbReference>
<dbReference type="Gene3D" id="3.20.20.140">
    <property type="entry name" value="Metal-dependent hydrolases"/>
    <property type="match status" value="1"/>
</dbReference>
<evidence type="ECO:0000256" key="11">
    <source>
        <dbReference type="ARBA" id="ARBA00023004"/>
    </source>
</evidence>